<dbReference type="InterPro" id="IPR027417">
    <property type="entry name" value="P-loop_NTPase"/>
</dbReference>
<evidence type="ECO:0000313" key="3">
    <source>
        <dbReference type="WBParaSite" id="nRc.2.0.1.t15917-RA"/>
    </source>
</evidence>
<reference evidence="3" key="1">
    <citation type="submission" date="2022-11" db="UniProtKB">
        <authorList>
            <consortium name="WormBaseParasite"/>
        </authorList>
    </citation>
    <scope>IDENTIFICATION</scope>
</reference>
<dbReference type="PANTHER" id="PTHR19871">
    <property type="entry name" value="BETA TRANSDUCIN-RELATED PROTEIN"/>
    <property type="match status" value="1"/>
</dbReference>
<proteinExistence type="predicted"/>
<dbReference type="InterPro" id="IPR052752">
    <property type="entry name" value="NACHT-WD_repeat"/>
</dbReference>
<dbReference type="Gene3D" id="2.130.10.10">
    <property type="entry name" value="YVTN repeat-like/Quinoprotein amine dehydrogenase"/>
    <property type="match status" value="1"/>
</dbReference>
<dbReference type="InterPro" id="IPR015943">
    <property type="entry name" value="WD40/YVTN_repeat-like_dom_sf"/>
</dbReference>
<dbReference type="InterPro" id="IPR036322">
    <property type="entry name" value="WD40_repeat_dom_sf"/>
</dbReference>
<dbReference type="PROSITE" id="PS50082">
    <property type="entry name" value="WD_REPEATS_2"/>
    <property type="match status" value="1"/>
</dbReference>
<organism evidence="2 3">
    <name type="scientific">Romanomermis culicivorax</name>
    <name type="common">Nematode worm</name>
    <dbReference type="NCBI Taxonomy" id="13658"/>
    <lineage>
        <taxon>Eukaryota</taxon>
        <taxon>Metazoa</taxon>
        <taxon>Ecdysozoa</taxon>
        <taxon>Nematoda</taxon>
        <taxon>Enoplea</taxon>
        <taxon>Dorylaimia</taxon>
        <taxon>Mermithida</taxon>
        <taxon>Mermithoidea</taxon>
        <taxon>Mermithidae</taxon>
        <taxon>Romanomermis</taxon>
    </lineage>
</organism>
<sequence length="916" mass="104666">MRGRKPDYSREMKVFNTLYKLDKNAIPPCFELQNFRSKKSISESDMKALMALFSKYDNDNQPDKSGHLLFHRPCLEQMISKAVLDDGKNRNSDLGTSLFYLKNYSDDGDFQMNELHEKLLSCLEKSNLIQFQSESKTQHQAQNSALKKQSNDSISYFAQELTYKMKQLIDRTYANGYDWSSLQNQPNVEYFFCTRVEIGQLFEQIRFHFDLLYPFANALQQPKSFSNVQLHSSAVSEKCNVTWDKSECLRSISKWFSGALVAPSCPIIIQGDEGSGKSTILRRVSTFAPKWLNSEVTIVSRFINSCSSSKYAHELLRGVCIQICLTYELYPLMKYFGTAFTTDKVFRFFDQVCARASEKAAEQRRPLIILLDDLNQLKYATYASGRTFNFCPWVPRELPMNVIFVATVTKSFLNLNMLPIKPDSSGRCHVPNISADDLFGIVKAHLSSNKRTLSSEQQQTVMKFLSFEPTPSPLLAKFLGRECATWHSNFSPPSQFLSTKMTTYFISVIEKLEKLYAHVVAPFESLIGAWCSYLECSRYGSLVDETYHRNISEMYRWSEYNNADEQDNVGGKVPLVARLSAPQYFHPSTGKIIYDRRAAHNFWYHVFQAGTVNDFEEQSLCNYSYLDSILNVTNLLHMLSIFEESLSQLLDHNLHILYGTVIRPSVDTLAYSTKYFAAELIGRLNFTRSRNTEILNNLLNQAMYWVDNVCVYPIIVPLTSWIRPPLCPLVTSLKILDYMPGMATIIQPTINYQHLLLAGYADGRILMYHILSNMVVKSFVGKCHIIYWSAESNKIMAHFESDENLIRHTDKVLCLQLSNNGLHFATGSNDGTFRLWNLQQGSCVKNFENGTDKTSCALFTKDNKFIFTGWSDSSIKMLAFETWSIHKTFVGHTGTVSALALTNENEYLVSAASVNL</sequence>
<dbReference type="SUPFAM" id="SSF50978">
    <property type="entry name" value="WD40 repeat-like"/>
    <property type="match status" value="1"/>
</dbReference>
<dbReference type="WBParaSite" id="nRc.2.0.1.t15917-RA">
    <property type="protein sequence ID" value="nRc.2.0.1.t15917-RA"/>
    <property type="gene ID" value="nRc.2.0.1.g15917"/>
</dbReference>
<dbReference type="PROSITE" id="PS00675">
    <property type="entry name" value="SIGMA54_INTERACT_1"/>
    <property type="match status" value="1"/>
</dbReference>
<dbReference type="PANTHER" id="PTHR19871:SF28">
    <property type="entry name" value="AAA+ ATPASE DOMAIN-CONTAINING PROTEIN"/>
    <property type="match status" value="1"/>
</dbReference>
<dbReference type="SMART" id="SM00320">
    <property type="entry name" value="WD40"/>
    <property type="match status" value="3"/>
</dbReference>
<dbReference type="Gene3D" id="3.40.50.300">
    <property type="entry name" value="P-loop containing nucleotide triphosphate hydrolases"/>
    <property type="match status" value="1"/>
</dbReference>
<evidence type="ECO:0000256" key="1">
    <source>
        <dbReference type="PROSITE-ProRule" id="PRU00221"/>
    </source>
</evidence>
<dbReference type="InterPro" id="IPR001680">
    <property type="entry name" value="WD40_rpt"/>
</dbReference>
<dbReference type="Pfam" id="PF00400">
    <property type="entry name" value="WD40"/>
    <property type="match status" value="1"/>
</dbReference>
<protein>
    <submittedName>
        <fullName evidence="3">Uncharacterized protein</fullName>
    </submittedName>
</protein>
<dbReference type="Proteomes" id="UP000887565">
    <property type="component" value="Unplaced"/>
</dbReference>
<keyword evidence="1" id="KW-0853">WD repeat</keyword>
<accession>A0A915IPK9</accession>
<dbReference type="SUPFAM" id="SSF52540">
    <property type="entry name" value="P-loop containing nucleoside triphosphate hydrolases"/>
    <property type="match status" value="1"/>
</dbReference>
<dbReference type="InterPro" id="IPR025662">
    <property type="entry name" value="Sigma_54_int_dom_ATP-bd_1"/>
</dbReference>
<dbReference type="PROSITE" id="PS50294">
    <property type="entry name" value="WD_REPEATS_REGION"/>
    <property type="match status" value="1"/>
</dbReference>
<feature type="repeat" description="WD" evidence="1">
    <location>
        <begin position="805"/>
        <end position="846"/>
    </location>
</feature>
<name>A0A915IPK9_ROMCU</name>
<keyword evidence="2" id="KW-1185">Reference proteome</keyword>
<dbReference type="AlphaFoldDB" id="A0A915IPK9"/>
<evidence type="ECO:0000313" key="2">
    <source>
        <dbReference type="Proteomes" id="UP000887565"/>
    </source>
</evidence>